<comment type="caution">
    <text evidence="1">The sequence shown here is derived from an EMBL/GenBank/DDBJ whole genome shotgun (WGS) entry which is preliminary data.</text>
</comment>
<sequence>MANIQLLHPCPIIGVTAGRSHGDPDKSRYQSGERLNKYSDGDHGGWLWLPSNATNKKVRRPLGERPTLSVSQRDTNACPLLTLLPGNT</sequence>
<evidence type="ECO:0000313" key="2">
    <source>
        <dbReference type="Proteomes" id="UP001228049"/>
    </source>
</evidence>
<proteinExistence type="predicted"/>
<dbReference type="AlphaFoldDB" id="A0AAD9CC37"/>
<evidence type="ECO:0000313" key="1">
    <source>
        <dbReference type="EMBL" id="KAK1899008.1"/>
    </source>
</evidence>
<dbReference type="Proteomes" id="UP001228049">
    <property type="component" value="Unassembled WGS sequence"/>
</dbReference>
<protein>
    <submittedName>
        <fullName evidence="1">Guanine nucleotide exchange factor DBS</fullName>
    </submittedName>
</protein>
<reference evidence="1" key="1">
    <citation type="submission" date="2023-04" db="EMBL/GenBank/DDBJ databases">
        <title>Chromosome-level genome of Chaenocephalus aceratus.</title>
        <authorList>
            <person name="Park H."/>
        </authorList>
    </citation>
    <scope>NUCLEOTIDE SEQUENCE</scope>
    <source>
        <strain evidence="1">DE</strain>
        <tissue evidence="1">Muscle</tissue>
    </source>
</reference>
<organism evidence="1 2">
    <name type="scientific">Dissostichus eleginoides</name>
    <name type="common">Patagonian toothfish</name>
    <name type="synonym">Dissostichus amissus</name>
    <dbReference type="NCBI Taxonomy" id="100907"/>
    <lineage>
        <taxon>Eukaryota</taxon>
        <taxon>Metazoa</taxon>
        <taxon>Chordata</taxon>
        <taxon>Craniata</taxon>
        <taxon>Vertebrata</taxon>
        <taxon>Euteleostomi</taxon>
        <taxon>Actinopterygii</taxon>
        <taxon>Neopterygii</taxon>
        <taxon>Teleostei</taxon>
        <taxon>Neoteleostei</taxon>
        <taxon>Acanthomorphata</taxon>
        <taxon>Eupercaria</taxon>
        <taxon>Perciformes</taxon>
        <taxon>Notothenioidei</taxon>
        <taxon>Nototheniidae</taxon>
        <taxon>Dissostichus</taxon>
    </lineage>
</organism>
<name>A0AAD9CC37_DISEL</name>
<gene>
    <name evidence="1" type="ORF">KUDE01_018530</name>
</gene>
<accession>A0AAD9CC37</accession>
<dbReference type="EMBL" id="JASDAP010000008">
    <property type="protein sequence ID" value="KAK1899008.1"/>
    <property type="molecule type" value="Genomic_DNA"/>
</dbReference>
<keyword evidence="2" id="KW-1185">Reference proteome</keyword>